<feature type="transmembrane region" description="Helical" evidence="1">
    <location>
        <begin position="142"/>
        <end position="163"/>
    </location>
</feature>
<keyword evidence="1" id="KW-1133">Transmembrane helix</keyword>
<reference evidence="2" key="1">
    <citation type="journal article" date="2014" name="Int. J. Syst. Evol. Microbiol.">
        <title>Complete genome sequence of Corynebacterium casei LMG S-19264T (=DSM 44701T), isolated from a smear-ripened cheese.</title>
        <authorList>
            <consortium name="US DOE Joint Genome Institute (JGI-PGF)"/>
            <person name="Walter F."/>
            <person name="Albersmeier A."/>
            <person name="Kalinowski J."/>
            <person name="Ruckert C."/>
        </authorList>
    </citation>
    <scope>NUCLEOTIDE SEQUENCE</scope>
    <source>
        <strain evidence="2">CGMCC 1.12360</strain>
    </source>
</reference>
<feature type="transmembrane region" description="Helical" evidence="1">
    <location>
        <begin position="325"/>
        <end position="346"/>
    </location>
</feature>
<keyword evidence="1" id="KW-0812">Transmembrane</keyword>
<reference evidence="2" key="2">
    <citation type="submission" date="2020-09" db="EMBL/GenBank/DDBJ databases">
        <authorList>
            <person name="Sun Q."/>
            <person name="Zhou Y."/>
        </authorList>
    </citation>
    <scope>NUCLEOTIDE SEQUENCE</scope>
    <source>
        <strain evidence="2">CGMCC 1.12360</strain>
    </source>
</reference>
<feature type="transmembrane region" description="Helical" evidence="1">
    <location>
        <begin position="264"/>
        <end position="288"/>
    </location>
</feature>
<feature type="transmembrane region" description="Helical" evidence="1">
    <location>
        <begin position="81"/>
        <end position="103"/>
    </location>
</feature>
<evidence type="ECO:0000313" key="3">
    <source>
        <dbReference type="Proteomes" id="UP000602050"/>
    </source>
</evidence>
<gene>
    <name evidence="2" type="ORF">GCM10010978_15180</name>
</gene>
<feature type="transmembrane region" description="Helical" evidence="1">
    <location>
        <begin position="7"/>
        <end position="24"/>
    </location>
</feature>
<name>A0A8J2ZTJ6_9BACI</name>
<dbReference type="EMBL" id="BMEV01000022">
    <property type="protein sequence ID" value="GGH75375.1"/>
    <property type="molecule type" value="Genomic_DNA"/>
</dbReference>
<feature type="transmembrane region" description="Helical" evidence="1">
    <location>
        <begin position="115"/>
        <end position="135"/>
    </location>
</feature>
<feature type="transmembrane region" description="Helical" evidence="1">
    <location>
        <begin position="183"/>
        <end position="207"/>
    </location>
</feature>
<evidence type="ECO:0000256" key="1">
    <source>
        <dbReference type="SAM" id="Phobius"/>
    </source>
</evidence>
<proteinExistence type="predicted"/>
<feature type="transmembrane region" description="Helical" evidence="1">
    <location>
        <begin position="36"/>
        <end position="61"/>
    </location>
</feature>
<dbReference type="InterPro" id="IPR038728">
    <property type="entry name" value="YkvI-like"/>
</dbReference>
<dbReference type="AlphaFoldDB" id="A0A8J2ZTJ6"/>
<feature type="transmembrane region" description="Helical" evidence="1">
    <location>
        <begin position="300"/>
        <end position="319"/>
    </location>
</feature>
<protein>
    <submittedName>
        <fullName evidence="2">Membrane protein</fullName>
    </submittedName>
</protein>
<sequence>MHQIKEILKIGSAFIGIIVGAGFASGQEILQYFTSFGTMGIFAGIISAALFAYSGMILVWLGSRTQTTSHKPVIYRISGRLVGSIIDLILILTLIGIGVVMLAGAGSNLNQQFGFPYFAGTLIMTLLILFVGFFGTNKVVSAIAGVTPFLILFVIIISVYSILTMDGSYADLNALAKETPTTLPNWFISGINYASFNLAVGASMAIVMGGAEKNTKTAAWGGFAGGLGIGILIILSHLAIFSKIEHVGDLDMPLLGIVNEMSPILGFIMSIVIFGMIFNTGIAMFYGFVARFVETGTKKFNIILTVTMAISFVLSFIGFTDLVAYLYPFIGYLGLVLIAVLIITPFRMKKLSNFKSEIEIGGGD</sequence>
<organism evidence="2 3">
    <name type="scientific">Compostibacillus humi</name>
    <dbReference type="NCBI Taxonomy" id="1245525"/>
    <lineage>
        <taxon>Bacteria</taxon>
        <taxon>Bacillati</taxon>
        <taxon>Bacillota</taxon>
        <taxon>Bacilli</taxon>
        <taxon>Bacillales</taxon>
        <taxon>Bacillaceae</taxon>
        <taxon>Compostibacillus</taxon>
    </lineage>
</organism>
<dbReference type="Proteomes" id="UP000602050">
    <property type="component" value="Unassembled WGS sequence"/>
</dbReference>
<dbReference type="PANTHER" id="PTHR37814">
    <property type="entry name" value="CONSERVED MEMBRANE PROTEIN"/>
    <property type="match status" value="1"/>
</dbReference>
<keyword evidence="1" id="KW-0472">Membrane</keyword>
<evidence type="ECO:0000313" key="2">
    <source>
        <dbReference type="EMBL" id="GGH75375.1"/>
    </source>
</evidence>
<dbReference type="PANTHER" id="PTHR37814:SF1">
    <property type="entry name" value="MEMBRANE PROTEIN"/>
    <property type="match status" value="1"/>
</dbReference>
<accession>A0A8J2ZTJ6</accession>
<feature type="transmembrane region" description="Helical" evidence="1">
    <location>
        <begin position="219"/>
        <end position="244"/>
    </location>
</feature>
<keyword evidence="3" id="KW-1185">Reference proteome</keyword>
<comment type="caution">
    <text evidence="2">The sequence shown here is derived from an EMBL/GenBank/DDBJ whole genome shotgun (WGS) entry which is preliminary data.</text>
</comment>